<reference evidence="2" key="1">
    <citation type="journal article" date="2019" name="Int. J. Syst. Evol. Microbiol.">
        <title>The Global Catalogue of Microorganisms (GCM) 10K type strain sequencing project: providing services to taxonomists for standard genome sequencing and annotation.</title>
        <authorList>
            <consortium name="The Broad Institute Genomics Platform"/>
            <consortium name="The Broad Institute Genome Sequencing Center for Infectious Disease"/>
            <person name="Wu L."/>
            <person name="Ma J."/>
        </authorList>
    </citation>
    <scope>NUCLEOTIDE SEQUENCE [LARGE SCALE GENOMIC DNA]</scope>
    <source>
        <strain evidence="2">CGMCC 4.7645</strain>
    </source>
</reference>
<name>A0ABW5G1U9_9PSEU</name>
<protein>
    <submittedName>
        <fullName evidence="1">Leader peptide</fullName>
    </submittedName>
</protein>
<comment type="caution">
    <text evidence="1">The sequence shown here is derived from an EMBL/GenBank/DDBJ whole genome shotgun (WGS) entry which is preliminary data.</text>
</comment>
<gene>
    <name evidence="1" type="ORF">ACFSXZ_27280</name>
</gene>
<accession>A0ABW5G1U9</accession>
<proteinExistence type="predicted"/>
<evidence type="ECO:0000313" key="2">
    <source>
        <dbReference type="Proteomes" id="UP001597417"/>
    </source>
</evidence>
<dbReference type="InterPro" id="IPR049979">
    <property type="entry name" value="Cys_resp_CS_actino"/>
</dbReference>
<dbReference type="EMBL" id="JBHUKR010000015">
    <property type="protein sequence ID" value="MFD2420037.1"/>
    <property type="molecule type" value="Genomic_DNA"/>
</dbReference>
<organism evidence="1 2">
    <name type="scientific">Amycolatopsis pigmentata</name>
    <dbReference type="NCBI Taxonomy" id="450801"/>
    <lineage>
        <taxon>Bacteria</taxon>
        <taxon>Bacillati</taxon>
        <taxon>Actinomycetota</taxon>
        <taxon>Actinomycetes</taxon>
        <taxon>Pseudonocardiales</taxon>
        <taxon>Pseudonocardiaceae</taxon>
        <taxon>Amycolatopsis</taxon>
    </lineage>
</organism>
<dbReference type="Proteomes" id="UP001597417">
    <property type="component" value="Unassembled WGS sequence"/>
</dbReference>
<keyword evidence="2" id="KW-1185">Reference proteome</keyword>
<sequence length="28" mass="3158">MTCAGVPLVVRRHVDYRRVASALCRRDG</sequence>
<dbReference type="NCBIfam" id="NF042934">
    <property type="entry name" value="cis_reg_atten"/>
    <property type="match status" value="1"/>
</dbReference>
<dbReference type="RefSeq" id="WP_378268087.1">
    <property type="nucleotide sequence ID" value="NZ_JBHUKR010000015.1"/>
</dbReference>
<evidence type="ECO:0000313" key="1">
    <source>
        <dbReference type="EMBL" id="MFD2420037.1"/>
    </source>
</evidence>